<accession>A0A3S0Y2N3</accession>
<dbReference type="Gene3D" id="3.30.530.20">
    <property type="match status" value="1"/>
</dbReference>
<dbReference type="EMBL" id="RSCJ01000006">
    <property type="protein sequence ID" value="RUR83880.1"/>
    <property type="molecule type" value="Genomic_DNA"/>
</dbReference>
<gene>
    <name evidence="2" type="ORF">PCC6912_21230</name>
</gene>
<evidence type="ECO:0000313" key="2">
    <source>
        <dbReference type="EMBL" id="RUR83880.1"/>
    </source>
</evidence>
<dbReference type="STRING" id="211165.GCA_000317285_00153"/>
<dbReference type="AlphaFoldDB" id="A0A3S0Y2N3"/>
<dbReference type="InterPro" id="IPR005031">
    <property type="entry name" value="COQ10_START"/>
</dbReference>
<dbReference type="SUPFAM" id="SSF55961">
    <property type="entry name" value="Bet v1-like"/>
    <property type="match status" value="1"/>
</dbReference>
<dbReference type="OrthoDB" id="9795669at2"/>
<feature type="domain" description="Coenzyme Q-binding protein COQ10 START" evidence="1">
    <location>
        <begin position="13"/>
        <end position="134"/>
    </location>
</feature>
<dbReference type="Proteomes" id="UP000268857">
    <property type="component" value="Unassembled WGS sequence"/>
</dbReference>
<protein>
    <submittedName>
        <fullName evidence="2">Cyclase</fullName>
    </submittedName>
</protein>
<dbReference type="Pfam" id="PF03364">
    <property type="entry name" value="Polyketide_cyc"/>
    <property type="match status" value="1"/>
</dbReference>
<comment type="caution">
    <text evidence="2">The sequence shown here is derived from an EMBL/GenBank/DDBJ whole genome shotgun (WGS) entry which is preliminary data.</text>
</comment>
<name>A0A3S0Y2N3_CHLFR</name>
<evidence type="ECO:0000313" key="3">
    <source>
        <dbReference type="Proteomes" id="UP000268857"/>
    </source>
</evidence>
<dbReference type="InterPro" id="IPR023393">
    <property type="entry name" value="START-like_dom_sf"/>
</dbReference>
<proteinExistence type="predicted"/>
<reference evidence="2 3" key="1">
    <citation type="journal article" date="2019" name="Genome Biol. Evol.">
        <title>Day and night: Metabolic profiles and evolutionary relationships of six axenic non-marine cyanobacteria.</title>
        <authorList>
            <person name="Will S.E."/>
            <person name="Henke P."/>
            <person name="Boedeker C."/>
            <person name="Huang S."/>
            <person name="Brinkmann H."/>
            <person name="Rohde M."/>
            <person name="Jarek M."/>
            <person name="Friedl T."/>
            <person name="Seufert S."/>
            <person name="Schumacher M."/>
            <person name="Overmann J."/>
            <person name="Neumann-Schaal M."/>
            <person name="Petersen J."/>
        </authorList>
    </citation>
    <scope>NUCLEOTIDE SEQUENCE [LARGE SCALE GENOMIC DNA]</scope>
    <source>
        <strain evidence="2 3">PCC 6912</strain>
    </source>
</reference>
<organism evidence="2 3">
    <name type="scientific">Chlorogloeopsis fritschii PCC 6912</name>
    <dbReference type="NCBI Taxonomy" id="211165"/>
    <lineage>
        <taxon>Bacteria</taxon>
        <taxon>Bacillati</taxon>
        <taxon>Cyanobacteriota</taxon>
        <taxon>Cyanophyceae</taxon>
        <taxon>Nostocales</taxon>
        <taxon>Chlorogloeopsidaceae</taxon>
        <taxon>Chlorogloeopsis</taxon>
    </lineage>
</organism>
<dbReference type="RefSeq" id="WP_016877488.1">
    <property type="nucleotide sequence ID" value="NZ_AJLN01000015.1"/>
</dbReference>
<evidence type="ECO:0000259" key="1">
    <source>
        <dbReference type="Pfam" id="PF03364"/>
    </source>
</evidence>
<keyword evidence="3" id="KW-1185">Reference proteome</keyword>
<sequence length="165" mass="18536">MQYLEIVAKVSHRSAEEIYPILCDFDSYPNNSQAVHSVTSQVLSDGRTISTWEVDFRGGVMSWTEEDVFDPSNYTISFNQIEGDVEHFSGQWKIQNQEDDCLILFLAEFDMGIPSLSQILDPIAIQALQENITAIIRGLFGEEVEFLPVQINSSQTQVPDQVSAA</sequence>